<feature type="compositionally biased region" description="Low complexity" evidence="1">
    <location>
        <begin position="618"/>
        <end position="653"/>
    </location>
</feature>
<dbReference type="PANTHER" id="PTHR21068">
    <property type="entry name" value="SPARTIN"/>
    <property type="match status" value="1"/>
</dbReference>
<dbReference type="Pfam" id="PF06911">
    <property type="entry name" value="Senescence"/>
    <property type="match status" value="1"/>
</dbReference>
<proteinExistence type="predicted"/>
<comment type="caution">
    <text evidence="3">The sequence shown here is derived from an EMBL/GenBank/DDBJ whole genome shotgun (WGS) entry which is preliminary data.</text>
</comment>
<evidence type="ECO:0000256" key="1">
    <source>
        <dbReference type="SAM" id="MobiDB-lite"/>
    </source>
</evidence>
<dbReference type="InterPro" id="IPR045036">
    <property type="entry name" value="Spartin-like"/>
</dbReference>
<protein>
    <recommendedName>
        <fullName evidence="2">Senescence domain-containing protein</fullName>
    </recommendedName>
</protein>
<evidence type="ECO:0000313" key="4">
    <source>
        <dbReference type="Proteomes" id="UP001295423"/>
    </source>
</evidence>
<dbReference type="PANTHER" id="PTHR21068:SF43">
    <property type="entry name" value="SPARTIN"/>
    <property type="match status" value="1"/>
</dbReference>
<feature type="domain" description="Senescence" evidence="2">
    <location>
        <begin position="362"/>
        <end position="557"/>
    </location>
</feature>
<keyword evidence="4" id="KW-1185">Reference proteome</keyword>
<evidence type="ECO:0000259" key="2">
    <source>
        <dbReference type="Pfam" id="PF06911"/>
    </source>
</evidence>
<feature type="region of interest" description="Disordered" evidence="1">
    <location>
        <begin position="603"/>
        <end position="659"/>
    </location>
</feature>
<dbReference type="GO" id="GO:0005886">
    <property type="term" value="C:plasma membrane"/>
    <property type="evidence" value="ECO:0007669"/>
    <property type="project" value="TreeGrafter"/>
</dbReference>
<accession>A0AAD2JG75</accession>
<reference evidence="3" key="1">
    <citation type="submission" date="2023-08" db="EMBL/GenBank/DDBJ databases">
        <authorList>
            <person name="Audoor S."/>
            <person name="Bilcke G."/>
        </authorList>
    </citation>
    <scope>NUCLEOTIDE SEQUENCE</scope>
</reference>
<dbReference type="EMBL" id="CAKOGP040001714">
    <property type="protein sequence ID" value="CAJ1946624.1"/>
    <property type="molecule type" value="Genomic_DNA"/>
</dbReference>
<dbReference type="AlphaFoldDB" id="A0AAD2JG75"/>
<evidence type="ECO:0000313" key="3">
    <source>
        <dbReference type="EMBL" id="CAJ1946624.1"/>
    </source>
</evidence>
<feature type="region of interest" description="Disordered" evidence="1">
    <location>
        <begin position="141"/>
        <end position="163"/>
    </location>
</feature>
<organism evidence="3 4">
    <name type="scientific">Cylindrotheca closterium</name>
    <dbReference type="NCBI Taxonomy" id="2856"/>
    <lineage>
        <taxon>Eukaryota</taxon>
        <taxon>Sar</taxon>
        <taxon>Stramenopiles</taxon>
        <taxon>Ochrophyta</taxon>
        <taxon>Bacillariophyta</taxon>
        <taxon>Bacillariophyceae</taxon>
        <taxon>Bacillariophycidae</taxon>
        <taxon>Bacillariales</taxon>
        <taxon>Bacillariaceae</taxon>
        <taxon>Cylindrotheca</taxon>
    </lineage>
</organism>
<gene>
    <name evidence="3" type="ORF">CYCCA115_LOCUS10756</name>
</gene>
<dbReference type="Proteomes" id="UP001295423">
    <property type="component" value="Unassembled WGS sequence"/>
</dbReference>
<dbReference type="InterPro" id="IPR009686">
    <property type="entry name" value="Senescence/spartin_C"/>
</dbReference>
<sequence>MSPHETADSPTKEEETLVFGRTITRKEASANAGGNLVTDPSTLSTAAATEDPAVVTKTIASMGRPDIISLVDLEDEHDEHDLVPVHEYYCTPINPSSISFTRMKSTTPTTATSVASSISSSFSSTPIGLLNSSSSSLSFYAVGGGSGDEQEQQHSSDAQQLEQHQALHLIQQESSYTYNTTQQQQQDEYELPRRRIPLSHRTKLQNWEVCLKPILMKYLHDEQLLYFYKLYHDHDIKSPQLLESLAYLASSPSFSEECYWDHLCPWALYWSSKRKARSLKLITLKTLMQCLSPPVAGWQHCDPVIEGTLDFLITPQMEWEFMDHSEMNLLLELRAVCLRFSQQEEAHIAKMAQRGDTAAVLISASAKLMEEGMIQSGRLIEGQLDKACVVLKTWVKPGQYPINVDQNHAYVARALSSAAKRASIEVKDSTVWLVQTARDASSKGLGIVVEKLDNKGNRRSTFHEQLSPESAEALKVVGKVGMATLGATALVGEAMVELSRGLVRKTGSVAADIVEHKYGSDAGRVVLDASETADNLVQAAGNVALLEHKVMAKTMAKDAGKEKIEAEMARAKDSMHLLEIQMAGIIHQALGNGPGPNKLLEGMKGRHQQKQQTQLVKAGGTPSPAASTTSTALKRTPSTISQVKTSSESSSQQAVMLRV</sequence>
<name>A0AAD2JG75_9STRA</name>